<dbReference type="InterPro" id="IPR033961">
    <property type="entry name" value="Exo84"/>
</dbReference>
<dbReference type="PANTHER" id="PTHR21426">
    <property type="entry name" value="EXOCYST COMPLEX COMPONENT 8"/>
    <property type="match status" value="1"/>
</dbReference>
<sequence>MEKELMILKNHVSTQQRLVKDLMGGIYLKALSDESVDQLISLEPVCTESSPPSKLEIHINDISETLDILLSEHRLDEALDILQMEAEAFEELQLEENFPADVLMSYNSAISEKNTMLAIQLTLVAENPRIGAAELQKALAELCKLGESHLATQLLLKYYNSRLRTGQHNLQHLQPSFHGLYTQELAKFVFSVISQAGKAFVLLFGETSPYASELIQWACDETEVFVGYLNKHVKSISEISGGLSASVEAMQFAVAYCYLLEAQKIVLHPHLIKLIRPCMEEILQTYIDHYKKVISIFTATDTWVLGRYLVSGVLNERCHSLVVGQQLQYCLLTNSGRKFVTLMQAITEDTSPLIALQMEGFILEGLKELFTEYIANLRRAIIAEANTLEKGSMTTMSAVSMPQQVSMLANLSTLLHLFSSIACSIFKGTPLNGFEEQEIASCFLYIRDALDQLKSHFYQQFISKVLIFKDGQELATQICVGSQDDSDVFQDVMPSVAFQVMFSELRQLEKLSQDDLVEVGWLMGMLRELMENIFVWVLNNESFWTILEEDETGQLSNAFDQVILDVQFLLETARSGGYFSDNLMNASLALISKMELAFLNAGANLESRDEKDEEWARNAALEAIRKLEETEKNLQSKEVTICAVEDEHSGQQEGKDNAGTSSVASANDVVADEVDTENASPREFEVIEDDDELDEFVDSRSHDEADDVEADKGTDEALSQVPKSKETELLPIQSTTTLATIEGTQ</sequence>
<dbReference type="GO" id="GO:0006887">
    <property type="term" value="P:exocytosis"/>
    <property type="evidence" value="ECO:0007669"/>
    <property type="project" value="UniProtKB-KW"/>
</dbReference>
<evidence type="ECO:0000259" key="5">
    <source>
        <dbReference type="Pfam" id="PF16528"/>
    </source>
</evidence>
<dbReference type="GO" id="GO:0008104">
    <property type="term" value="P:intracellular protein localization"/>
    <property type="evidence" value="ECO:0007669"/>
    <property type="project" value="TreeGrafter"/>
</dbReference>
<feature type="domain" description="Exocyst component Exo84 C-terminal" evidence="5">
    <location>
        <begin position="59"/>
        <end position="240"/>
    </location>
</feature>
<dbReference type="Gene3D" id="1.20.58.1220">
    <property type="entry name" value="Exo84p, C-terminal helical domain"/>
    <property type="match status" value="1"/>
</dbReference>
<comment type="caution">
    <text evidence="6">The sequence shown here is derived from an EMBL/GenBank/DDBJ whole genome shotgun (WGS) entry which is preliminary data.</text>
</comment>
<feature type="region of interest" description="Disordered" evidence="4">
    <location>
        <begin position="672"/>
        <end position="745"/>
    </location>
</feature>
<dbReference type="Proteomes" id="UP001370490">
    <property type="component" value="Unassembled WGS sequence"/>
</dbReference>
<dbReference type="GO" id="GO:0000145">
    <property type="term" value="C:exocyst"/>
    <property type="evidence" value="ECO:0007669"/>
    <property type="project" value="InterPro"/>
</dbReference>
<protein>
    <submittedName>
        <fullName evidence="6">Exocyst component Exo84, C-terminal</fullName>
    </submittedName>
</protein>
<name>A0AAN8W643_9MAGN</name>
<dbReference type="Pfam" id="PF16528">
    <property type="entry name" value="Exo84_C"/>
    <property type="match status" value="1"/>
</dbReference>
<feature type="compositionally biased region" description="Acidic residues" evidence="4">
    <location>
        <begin position="686"/>
        <end position="696"/>
    </location>
</feature>
<dbReference type="PANTHER" id="PTHR21426:SF13">
    <property type="entry name" value="OS08G0566700 PROTEIN"/>
    <property type="match status" value="1"/>
</dbReference>
<evidence type="ECO:0000256" key="1">
    <source>
        <dbReference type="ARBA" id="ARBA00007210"/>
    </source>
</evidence>
<dbReference type="SUPFAM" id="SSF74788">
    <property type="entry name" value="Cullin repeat-like"/>
    <property type="match status" value="1"/>
</dbReference>
<dbReference type="AlphaFoldDB" id="A0AAN8W643"/>
<accession>A0AAN8W643</accession>
<gene>
    <name evidence="6" type="ORF">RJ641_030164</name>
</gene>
<feature type="compositionally biased region" description="Polar residues" evidence="4">
    <location>
        <begin position="732"/>
        <end position="745"/>
    </location>
</feature>
<keyword evidence="2" id="KW-0813">Transport</keyword>
<keyword evidence="7" id="KW-1185">Reference proteome</keyword>
<evidence type="ECO:0000313" key="6">
    <source>
        <dbReference type="EMBL" id="KAK6940633.1"/>
    </source>
</evidence>
<keyword evidence="3" id="KW-0268">Exocytosis</keyword>
<evidence type="ECO:0000256" key="3">
    <source>
        <dbReference type="ARBA" id="ARBA00022483"/>
    </source>
</evidence>
<evidence type="ECO:0000256" key="2">
    <source>
        <dbReference type="ARBA" id="ARBA00022448"/>
    </source>
</evidence>
<dbReference type="InterPro" id="IPR032403">
    <property type="entry name" value="Exo84_C"/>
</dbReference>
<comment type="similarity">
    <text evidence="1">Belongs to the EXO84 family.</text>
</comment>
<organism evidence="6 7">
    <name type="scientific">Dillenia turbinata</name>
    <dbReference type="NCBI Taxonomy" id="194707"/>
    <lineage>
        <taxon>Eukaryota</taxon>
        <taxon>Viridiplantae</taxon>
        <taxon>Streptophyta</taxon>
        <taxon>Embryophyta</taxon>
        <taxon>Tracheophyta</taxon>
        <taxon>Spermatophyta</taxon>
        <taxon>Magnoliopsida</taxon>
        <taxon>eudicotyledons</taxon>
        <taxon>Gunneridae</taxon>
        <taxon>Pentapetalae</taxon>
        <taxon>Dilleniales</taxon>
        <taxon>Dilleniaceae</taxon>
        <taxon>Dillenia</taxon>
    </lineage>
</organism>
<evidence type="ECO:0000313" key="7">
    <source>
        <dbReference type="Proteomes" id="UP001370490"/>
    </source>
</evidence>
<dbReference type="EMBL" id="JBAMMX010000005">
    <property type="protein sequence ID" value="KAK6940633.1"/>
    <property type="molecule type" value="Genomic_DNA"/>
</dbReference>
<dbReference type="InterPro" id="IPR016159">
    <property type="entry name" value="Cullin_repeat-like_dom_sf"/>
</dbReference>
<dbReference type="InterPro" id="IPR042560">
    <property type="entry name" value="Exo84_C_2"/>
</dbReference>
<reference evidence="6 7" key="1">
    <citation type="submission" date="2023-12" db="EMBL/GenBank/DDBJ databases">
        <title>A high-quality genome assembly for Dillenia turbinata (Dilleniales).</title>
        <authorList>
            <person name="Chanderbali A."/>
        </authorList>
    </citation>
    <scope>NUCLEOTIDE SEQUENCE [LARGE SCALE GENOMIC DNA]</scope>
    <source>
        <strain evidence="6">LSX21</strain>
        <tissue evidence="6">Leaf</tissue>
    </source>
</reference>
<dbReference type="GO" id="GO:0006893">
    <property type="term" value="P:Golgi to plasma membrane transport"/>
    <property type="evidence" value="ECO:0007669"/>
    <property type="project" value="TreeGrafter"/>
</dbReference>
<evidence type="ECO:0000256" key="4">
    <source>
        <dbReference type="SAM" id="MobiDB-lite"/>
    </source>
</evidence>
<proteinExistence type="inferred from homology"/>